<proteinExistence type="predicted"/>
<dbReference type="AlphaFoldDB" id="A0A2A6E3F0"/>
<comment type="caution">
    <text evidence="2">The sequence shown here is derived from an EMBL/GenBank/DDBJ whole genome shotgun (WGS) entry which is preliminary data.</text>
</comment>
<dbReference type="Proteomes" id="UP000243688">
    <property type="component" value="Unassembled WGS sequence"/>
</dbReference>
<evidence type="ECO:0000313" key="2">
    <source>
        <dbReference type="EMBL" id="PDO11452.1"/>
    </source>
</evidence>
<gene>
    <name evidence="2" type="ORF">BLM47_01520</name>
</gene>
<evidence type="ECO:0000256" key="1">
    <source>
        <dbReference type="SAM" id="Phobius"/>
    </source>
</evidence>
<feature type="transmembrane region" description="Helical" evidence="1">
    <location>
        <begin position="36"/>
        <end position="57"/>
    </location>
</feature>
<reference evidence="2 3" key="1">
    <citation type="submission" date="2016-12" db="EMBL/GenBank/DDBJ databases">
        <title>Candidatus Reconcilibacillus cellulovorans genome.</title>
        <authorList>
            <person name="Kolinko S."/>
            <person name="Wu Y.-W."/>
            <person name="Tachea F."/>
            <person name="Denzel E."/>
            <person name="Hiras J."/>
            <person name="Baecker N."/>
            <person name="Chan L.J."/>
            <person name="Eichorst S.A."/>
            <person name="Frey D."/>
            <person name="Adams P.D."/>
            <person name="Pray T."/>
            <person name="Tanjore D."/>
            <person name="Petzold C.J."/>
            <person name="Gladden J.M."/>
            <person name="Simmons B.A."/>
            <person name="Singer S.W."/>
        </authorList>
    </citation>
    <scope>NUCLEOTIDE SEQUENCE [LARGE SCALE GENOMIC DNA]</scope>
    <source>
        <strain evidence="2">JTherm</strain>
    </source>
</reference>
<protein>
    <submittedName>
        <fullName evidence="2">Uncharacterized protein</fullName>
    </submittedName>
</protein>
<keyword evidence="1" id="KW-0472">Membrane</keyword>
<keyword evidence="1" id="KW-1133">Transmembrane helix</keyword>
<sequence>MVVFIFDSILIKIFNFFGYIREGNKARFIGFYRRNYILIMSYFNMGTIWIRFFYNIWSLMVFINPNF</sequence>
<dbReference type="EMBL" id="MOXJ01000002">
    <property type="protein sequence ID" value="PDO11452.1"/>
    <property type="molecule type" value="Genomic_DNA"/>
</dbReference>
<evidence type="ECO:0000313" key="3">
    <source>
        <dbReference type="Proteomes" id="UP000243688"/>
    </source>
</evidence>
<name>A0A2A6E3F0_9BACL</name>
<accession>A0A2A6E3F0</accession>
<keyword evidence="1" id="KW-0812">Transmembrane</keyword>
<organism evidence="2 3">
    <name type="scientific">Candidatus Reconcilbacillus cellulovorans</name>
    <dbReference type="NCBI Taxonomy" id="1906605"/>
    <lineage>
        <taxon>Bacteria</taxon>
        <taxon>Bacillati</taxon>
        <taxon>Bacillota</taxon>
        <taxon>Bacilli</taxon>
        <taxon>Bacillales</taxon>
        <taxon>Paenibacillaceae</taxon>
        <taxon>Candidatus Reconcilbacillus</taxon>
    </lineage>
</organism>